<reference evidence="1 2" key="1">
    <citation type="journal article" date="2010" name="Genome Biol. Evol.">
        <title>The sequence of a 1.8-mb bacterial linear plasmid reveals a rich evolutionary reservoir of secondary metabolic pathways.</title>
        <authorList>
            <person name="Medema M.H."/>
            <person name="Trefzer A."/>
            <person name="Kovalchuk A."/>
            <person name="van den Berg M."/>
            <person name="Mueller U."/>
            <person name="Heijne W."/>
            <person name="Wu L."/>
            <person name="Alam M.T."/>
            <person name="Ronning C.M."/>
            <person name="Nierman W.C."/>
            <person name="Bovenberg R.A.L."/>
            <person name="Breitling R."/>
            <person name="Takano E."/>
        </authorList>
    </citation>
    <scope>NUCLEOTIDE SEQUENCE [LARGE SCALE GENOMIC DNA]</scope>
    <source>
        <strain evidence="2">ATCC 27064 / DSM 738 / JCM 4710 / NBRC 13307 / NCIMB 12785 / NRRL 3585 / VKM Ac-602</strain>
        <plasmid evidence="1">pSCL4</plasmid>
    </source>
</reference>
<geneLocation type="plasmid" evidence="1 2">
    <name>pSCL4</name>
</geneLocation>
<proteinExistence type="predicted"/>
<sequence>MMLPGATGLHRTRTVPFPCAPAHTRVYQLRTGRARASVAAPLKG</sequence>
<evidence type="ECO:0000313" key="2">
    <source>
        <dbReference type="Proteomes" id="UP000002357"/>
    </source>
</evidence>
<gene>
    <name evidence="1" type="ORF">SCLAV_p1041</name>
</gene>
<protein>
    <submittedName>
        <fullName evidence="1">Uncharacterized protein</fullName>
    </submittedName>
</protein>
<accession>D5SKT4</accession>
<name>D5SKT4_STRCL</name>
<organism evidence="1 2">
    <name type="scientific">Streptomyces clavuligerus</name>
    <dbReference type="NCBI Taxonomy" id="1901"/>
    <lineage>
        <taxon>Bacteria</taxon>
        <taxon>Bacillati</taxon>
        <taxon>Actinomycetota</taxon>
        <taxon>Actinomycetes</taxon>
        <taxon>Kitasatosporales</taxon>
        <taxon>Streptomycetaceae</taxon>
        <taxon>Streptomyces</taxon>
    </lineage>
</organism>
<dbReference type="EMBL" id="CM000914">
    <property type="protein sequence ID" value="EFG04527.2"/>
    <property type="molecule type" value="Genomic_DNA"/>
</dbReference>
<keyword evidence="1" id="KW-0614">Plasmid</keyword>
<evidence type="ECO:0000313" key="1">
    <source>
        <dbReference type="EMBL" id="EFG04527.2"/>
    </source>
</evidence>
<dbReference type="AlphaFoldDB" id="D5SKT4"/>
<dbReference type="Proteomes" id="UP000002357">
    <property type="component" value="Plasmid pSCL4"/>
</dbReference>
<keyword evidence="2" id="KW-1185">Reference proteome</keyword>